<proteinExistence type="predicted"/>
<evidence type="ECO:0000313" key="3">
    <source>
        <dbReference type="EMBL" id="KAH0573511.1"/>
    </source>
</evidence>
<evidence type="ECO:0000313" key="4">
    <source>
        <dbReference type="Proteomes" id="UP000018208"/>
    </source>
</evidence>
<dbReference type="EMBL" id="AUWU02000004">
    <property type="protein sequence ID" value="KAH0573511.1"/>
    <property type="molecule type" value="Genomic_DNA"/>
</dbReference>
<reference evidence="2 3" key="1">
    <citation type="journal article" date="2014" name="PLoS Genet.">
        <title>The Genome of Spironucleus salmonicida Highlights a Fish Pathogen Adapted to Fluctuating Environments.</title>
        <authorList>
            <person name="Xu F."/>
            <person name="Jerlstrom-Hultqvist J."/>
            <person name="Einarsson E."/>
            <person name="Astvaldsson A."/>
            <person name="Svard S.G."/>
            <person name="Andersson J.O."/>
        </authorList>
    </citation>
    <scope>NUCLEOTIDE SEQUENCE</scope>
    <source>
        <strain evidence="3">ATCC 50377</strain>
    </source>
</reference>
<organism evidence="2">
    <name type="scientific">Spironucleus salmonicida</name>
    <dbReference type="NCBI Taxonomy" id="348837"/>
    <lineage>
        <taxon>Eukaryota</taxon>
        <taxon>Metamonada</taxon>
        <taxon>Diplomonadida</taxon>
        <taxon>Hexamitidae</taxon>
        <taxon>Hexamitinae</taxon>
        <taxon>Spironucleus</taxon>
    </lineage>
</organism>
<dbReference type="Proteomes" id="UP000018208">
    <property type="component" value="Unassembled WGS sequence"/>
</dbReference>
<keyword evidence="4" id="KW-1185">Reference proteome</keyword>
<accession>V6LNE6</accession>
<feature type="coiled-coil region" evidence="1">
    <location>
        <begin position="22"/>
        <end position="56"/>
    </location>
</feature>
<keyword evidence="1" id="KW-0175">Coiled coil</keyword>
<evidence type="ECO:0000256" key="1">
    <source>
        <dbReference type="SAM" id="Coils"/>
    </source>
</evidence>
<dbReference type="AlphaFoldDB" id="V6LNE6"/>
<sequence length="397" mass="47409">MKRPHRTLNNNGTNQDYDPKQLQILTNELLTLNIQKKELQQQIQLIESSIKQKQNFNSSKLLALEQEYCDLQLAQRTAKTQMQDAMKTFNLLIKEEECFNQQRNAENSNTLLLKSCETLKNEISELEIKFELEQKLKNTNFDDFVNKKTRILQDFQSQNSILDNKITRALVQKKQLEDKTAQCVKQNDEIIIQTQKVQIELKLVQKNYNDAKNVLQEIQDQHLGEKILNLENQMRLQLQLIQKYELLQVNDLTKILNQCDNLKIQSQYYQKQFEQVFDTFDMKNLQNIFQSFIQYKEQQKLKLEDHQFLYNKNCSQTDYLNEQTFQCRQKLQELQIEVDNQLILLKQITMEQKTIDKQLFIKEQQLDELSLESLQFQLQELEIQNQKMDDIVNAKLK</sequence>
<name>V6LNE6_9EUKA</name>
<feature type="coiled-coil region" evidence="1">
    <location>
        <begin position="331"/>
        <end position="391"/>
    </location>
</feature>
<feature type="coiled-coil region" evidence="1">
    <location>
        <begin position="109"/>
        <end position="221"/>
    </location>
</feature>
<gene>
    <name evidence="2" type="ORF">SS50377_13777</name>
    <name evidence="3" type="ORF">SS50377_23445</name>
</gene>
<reference evidence="3" key="2">
    <citation type="submission" date="2020-12" db="EMBL/GenBank/DDBJ databases">
        <title>New Spironucleus salmonicida genome in near-complete chromosomes.</title>
        <authorList>
            <person name="Xu F."/>
            <person name="Kurt Z."/>
            <person name="Jimenez-Gonzalez A."/>
            <person name="Astvaldsson A."/>
            <person name="Andersson J.O."/>
            <person name="Svard S.G."/>
        </authorList>
    </citation>
    <scope>NUCLEOTIDE SEQUENCE</scope>
    <source>
        <strain evidence="3">ATCC 50377</strain>
    </source>
</reference>
<dbReference type="VEuPathDB" id="GiardiaDB:SS50377_23445"/>
<dbReference type="EMBL" id="KI546083">
    <property type="protein sequence ID" value="EST46182.1"/>
    <property type="molecule type" value="Genomic_DNA"/>
</dbReference>
<evidence type="ECO:0000313" key="2">
    <source>
        <dbReference type="EMBL" id="EST46182.1"/>
    </source>
</evidence>
<protein>
    <submittedName>
        <fullName evidence="2">Uncharacterized protein</fullName>
    </submittedName>
</protein>